<sequence length="234" mass="27030">MKVRYVIKFSKAGEIKFISHLDLLRTMQKIIRRSGLPVEYSQGFNPHMATSIAQPLAVGVYSIGEYMDVDLIEEVDGDVIVNKLNQYAPSGIEIFKAIRVKEKKDRKIPQTMALLDAADYSIKIKYEDSEVFLEGIKRLMELDNWNILKKSKKSEKEVDIRPMIKSIEYSKEDDYIKFNVRLSCGSRENLSADLFVTFIKENCDGINKLAFVDIERKEMYAEKNGKYVAIDKMF</sequence>
<feature type="domain" description="DUF2344" evidence="1">
    <location>
        <begin position="4"/>
        <end position="191"/>
    </location>
</feature>
<gene>
    <name evidence="2" type="ORF">CLORY_09490</name>
</gene>
<accession>A0A1V4IVF5</accession>
<dbReference type="OrthoDB" id="9780488at2"/>
<reference evidence="2 3" key="1">
    <citation type="submission" date="2017-03" db="EMBL/GenBank/DDBJ databases">
        <title>Genome sequence of Clostridium oryzae DSM 28571.</title>
        <authorList>
            <person name="Poehlein A."/>
            <person name="Daniel R."/>
        </authorList>
    </citation>
    <scope>NUCLEOTIDE SEQUENCE [LARGE SCALE GENOMIC DNA]</scope>
    <source>
        <strain evidence="2 3">DSM 28571</strain>
    </source>
</reference>
<dbReference type="Pfam" id="PF10105">
    <property type="entry name" value="DUF2344"/>
    <property type="match status" value="1"/>
</dbReference>
<dbReference type="RefSeq" id="WP_139375960.1">
    <property type="nucleotide sequence ID" value="NZ_MZGV01000007.1"/>
</dbReference>
<dbReference type="EMBL" id="MZGV01000007">
    <property type="protein sequence ID" value="OPJ63765.1"/>
    <property type="molecule type" value="Genomic_DNA"/>
</dbReference>
<name>A0A1V4IVF5_9CLOT</name>
<comment type="caution">
    <text evidence="2">The sequence shown here is derived from an EMBL/GenBank/DDBJ whole genome shotgun (WGS) entry which is preliminary data.</text>
</comment>
<keyword evidence="3" id="KW-1185">Reference proteome</keyword>
<evidence type="ECO:0000313" key="2">
    <source>
        <dbReference type="EMBL" id="OPJ63765.1"/>
    </source>
</evidence>
<dbReference type="NCBIfam" id="TIGR03936">
    <property type="entry name" value="sam_1_link_chp"/>
    <property type="match status" value="1"/>
</dbReference>
<proteinExistence type="predicted"/>
<evidence type="ECO:0000313" key="3">
    <source>
        <dbReference type="Proteomes" id="UP000190080"/>
    </source>
</evidence>
<dbReference type="Proteomes" id="UP000190080">
    <property type="component" value="Unassembled WGS sequence"/>
</dbReference>
<dbReference type="STRING" id="1450648.CLORY_09490"/>
<evidence type="ECO:0000259" key="1">
    <source>
        <dbReference type="Pfam" id="PF10105"/>
    </source>
</evidence>
<organism evidence="2 3">
    <name type="scientific">Clostridium oryzae</name>
    <dbReference type="NCBI Taxonomy" id="1450648"/>
    <lineage>
        <taxon>Bacteria</taxon>
        <taxon>Bacillati</taxon>
        <taxon>Bacillota</taxon>
        <taxon>Clostridia</taxon>
        <taxon>Eubacteriales</taxon>
        <taxon>Clostridiaceae</taxon>
        <taxon>Clostridium</taxon>
    </lineage>
</organism>
<protein>
    <recommendedName>
        <fullName evidence="1">DUF2344 domain-containing protein</fullName>
    </recommendedName>
</protein>
<dbReference type="AlphaFoldDB" id="A0A1V4IVF5"/>
<dbReference type="InterPro" id="IPR018768">
    <property type="entry name" value="DUF2344"/>
</dbReference>